<dbReference type="InterPro" id="IPR052934">
    <property type="entry name" value="Methyl-DNA_Rec/Restrict_Enz"/>
</dbReference>
<feature type="domain" description="ATPase dynein-related AAA" evidence="1">
    <location>
        <begin position="6"/>
        <end position="197"/>
    </location>
</feature>
<evidence type="ECO:0000313" key="2">
    <source>
        <dbReference type="EMBL" id="PCM48189.1"/>
    </source>
</evidence>
<dbReference type="Proteomes" id="UP000218643">
    <property type="component" value="Unassembled WGS sequence"/>
</dbReference>
<dbReference type="SUPFAM" id="SSF52540">
    <property type="entry name" value="P-loop containing nucleoside triphosphate hydrolases"/>
    <property type="match status" value="1"/>
</dbReference>
<dbReference type="AlphaFoldDB" id="A0A854WZH0"/>
<dbReference type="GO" id="GO:0005524">
    <property type="term" value="F:ATP binding"/>
    <property type="evidence" value="ECO:0007669"/>
    <property type="project" value="InterPro"/>
</dbReference>
<dbReference type="RefSeq" id="WP_049827894.1">
    <property type="nucleotide sequence ID" value="NZ_NXHE01000023.1"/>
</dbReference>
<dbReference type="Gene3D" id="3.40.50.300">
    <property type="entry name" value="P-loop containing nucleotide triphosphate hydrolases"/>
    <property type="match status" value="1"/>
</dbReference>
<dbReference type="EMBL" id="NXHE01000023">
    <property type="protein sequence ID" value="PCM48189.1"/>
    <property type="molecule type" value="Genomic_DNA"/>
</dbReference>
<dbReference type="PANTHER" id="PTHR37291">
    <property type="entry name" value="5-METHYLCYTOSINE-SPECIFIC RESTRICTION ENZYME B"/>
    <property type="match status" value="1"/>
</dbReference>
<dbReference type="InterPro" id="IPR027417">
    <property type="entry name" value="P-loop_NTPase"/>
</dbReference>
<dbReference type="Pfam" id="PF07728">
    <property type="entry name" value="AAA_5"/>
    <property type="match status" value="1"/>
</dbReference>
<name>A0A854WZH0_PSEFL</name>
<evidence type="ECO:0000259" key="1">
    <source>
        <dbReference type="Pfam" id="PF07728"/>
    </source>
</evidence>
<protein>
    <submittedName>
        <fullName evidence="2">AAA family ATPase</fullName>
    </submittedName>
</protein>
<dbReference type="InterPro" id="IPR011704">
    <property type="entry name" value="ATPase_dyneun-rel_AAA"/>
</dbReference>
<sequence length="468" mass="53040">MVEHQLILFGPPGTSKSHRARTTKARVLGVNSTQIVPVAFHPDYSYGEFVARLMPRTRENQIEYRVHAGPLLRALALSYSHQPQEDNAQEAQNVLLLVDEINRGNCAEIFGDVFQLLDRDDEGWSSYAISVSDLVIDALEAELALLGHISPFPDLNRRLADALKQRQLCLPPNLFMIGTMNTSDESVFFMDSAFKRRWHFEFCAEAFNDEVPTSQSKALMPSTHHLTWETFVTALNQFIRDRCTAPRLDDKLVGPWFIKARREPDKTLAEVYPGELARLVATTSMIGDPASGVKQSRAFDDDLLELATKMSKANRKRLLDEGGHEPDAELKFKRIRSNSGHANQYYCSKTSPKKFKSDTKGLIIEDYLEQLAKFKLRFEVHHIQRADIVGKLFLYLWDNVFDRDRTPLCSLLEIEPRELRTFGQFAKRADEFITCLCPPPDIHELLSAAFADAAFNSEDDGLTTSGEA</sequence>
<organism evidence="2 3">
    <name type="scientific">Pseudomonas fluorescens</name>
    <dbReference type="NCBI Taxonomy" id="294"/>
    <lineage>
        <taxon>Bacteria</taxon>
        <taxon>Pseudomonadati</taxon>
        <taxon>Pseudomonadota</taxon>
        <taxon>Gammaproteobacteria</taxon>
        <taxon>Pseudomonadales</taxon>
        <taxon>Pseudomonadaceae</taxon>
        <taxon>Pseudomonas</taxon>
    </lineage>
</organism>
<comment type="caution">
    <text evidence="2">The sequence shown here is derived from an EMBL/GenBank/DDBJ whole genome shotgun (WGS) entry which is preliminary data.</text>
</comment>
<reference evidence="2 3" key="1">
    <citation type="submission" date="2017-09" db="EMBL/GenBank/DDBJ databases">
        <authorList>
            <person name="Haney C."/>
            <person name="Melnyk R."/>
        </authorList>
    </citation>
    <scope>NUCLEOTIDE SEQUENCE [LARGE SCALE GENOMIC DNA]</scope>
    <source>
        <strain evidence="2 3">CH229</strain>
    </source>
</reference>
<proteinExistence type="predicted"/>
<dbReference type="PANTHER" id="PTHR37291:SF1">
    <property type="entry name" value="TYPE IV METHYL-DIRECTED RESTRICTION ENZYME ECOKMCRB SUBUNIT"/>
    <property type="match status" value="1"/>
</dbReference>
<accession>A0A854WZH0</accession>
<evidence type="ECO:0000313" key="3">
    <source>
        <dbReference type="Proteomes" id="UP000218643"/>
    </source>
</evidence>
<dbReference type="GO" id="GO:0016887">
    <property type="term" value="F:ATP hydrolysis activity"/>
    <property type="evidence" value="ECO:0007669"/>
    <property type="project" value="InterPro"/>
</dbReference>
<reference evidence="2 3" key="2">
    <citation type="submission" date="2017-10" db="EMBL/GenBank/DDBJ databases">
        <title>Rhizosphere-associated Pseudomonas modulate jasmonic acid/salicylic acid antagonism to induce systemic resistance to herbivores at the cost of susceptibility to pathogens.</title>
        <authorList>
            <person name="Haney C.H."/>
            <person name="Wiesmann C.L."/>
            <person name="Shapiro L.R."/>
            <person name="O'Sullivan L.R."/>
            <person name="Khorasani S."/>
            <person name="Melnyk R.A."/>
            <person name="Xiao L."/>
            <person name="Bush J."/>
            <person name="Carrillo J."/>
            <person name="Pierce N.E."/>
            <person name="Ausubel F.M."/>
        </authorList>
    </citation>
    <scope>NUCLEOTIDE SEQUENCE [LARGE SCALE GENOMIC DNA]</scope>
    <source>
        <strain evidence="2 3">CH229</strain>
    </source>
</reference>
<gene>
    <name evidence="2" type="ORF">CP335_18665</name>
</gene>